<keyword evidence="4" id="KW-1185">Reference proteome</keyword>
<feature type="region of interest" description="Disordered" evidence="1">
    <location>
        <begin position="78"/>
        <end position="158"/>
    </location>
</feature>
<evidence type="ECO:0000256" key="1">
    <source>
        <dbReference type="SAM" id="MobiDB-lite"/>
    </source>
</evidence>
<proteinExistence type="predicted"/>
<feature type="chain" id="PRO_5015619214" description="YtxH domain-containing protein" evidence="2">
    <location>
        <begin position="19"/>
        <end position="158"/>
    </location>
</feature>
<dbReference type="RefSeq" id="WP_116775719.1">
    <property type="nucleotide sequence ID" value="NZ_QDKG01000003.1"/>
</dbReference>
<evidence type="ECO:0000313" key="4">
    <source>
        <dbReference type="Proteomes" id="UP000245627"/>
    </source>
</evidence>
<evidence type="ECO:0000256" key="2">
    <source>
        <dbReference type="SAM" id="SignalP"/>
    </source>
</evidence>
<organism evidence="3 4">
    <name type="scientific">Sphingobacterium corticibacter</name>
    <dbReference type="NCBI Taxonomy" id="2171749"/>
    <lineage>
        <taxon>Bacteria</taxon>
        <taxon>Pseudomonadati</taxon>
        <taxon>Bacteroidota</taxon>
        <taxon>Sphingobacteriia</taxon>
        <taxon>Sphingobacteriales</taxon>
        <taxon>Sphingobacteriaceae</taxon>
        <taxon>Sphingobacterium</taxon>
    </lineage>
</organism>
<feature type="signal peptide" evidence="2">
    <location>
        <begin position="1"/>
        <end position="18"/>
    </location>
</feature>
<dbReference type="EMBL" id="QDKG01000003">
    <property type="protein sequence ID" value="PVH25130.1"/>
    <property type="molecule type" value="Genomic_DNA"/>
</dbReference>
<sequence length="158" mass="17091">MSVNLNFTLMYKSSLFIAALSATMLVGCNQSQQQDDSVAKDADTISATPGQRLDHAIEKVEQSADRTSQLAKEELDKAEAAMEKAKRDLADAKKRGDAKAESEAQKALDKATGIWENTKKAANRAVDATEKAARKTGAAVDTSVQRASRKVNDLFDKD</sequence>
<protein>
    <recommendedName>
        <fullName evidence="5">YtxH domain-containing protein</fullName>
    </recommendedName>
</protein>
<accession>A0A2T8HIA7</accession>
<dbReference type="OrthoDB" id="9860835at2"/>
<reference evidence="3 4" key="1">
    <citation type="submission" date="2018-04" db="EMBL/GenBank/DDBJ databases">
        <title>Sphingobacterium cortibacter sp. nov.</title>
        <authorList>
            <person name="Li Y."/>
        </authorList>
    </citation>
    <scope>NUCLEOTIDE SEQUENCE [LARGE SCALE GENOMIC DNA]</scope>
    <source>
        <strain evidence="3 4">2c-3</strain>
    </source>
</reference>
<keyword evidence="2" id="KW-0732">Signal</keyword>
<dbReference type="AlphaFoldDB" id="A0A2T8HIA7"/>
<name>A0A2T8HIA7_9SPHI</name>
<feature type="compositionally biased region" description="Basic and acidic residues" evidence="1">
    <location>
        <begin position="78"/>
        <end position="109"/>
    </location>
</feature>
<comment type="caution">
    <text evidence="3">The sequence shown here is derived from an EMBL/GenBank/DDBJ whole genome shotgun (WGS) entry which is preliminary data.</text>
</comment>
<gene>
    <name evidence="3" type="ORF">DC487_09370</name>
</gene>
<evidence type="ECO:0008006" key="5">
    <source>
        <dbReference type="Google" id="ProtNLM"/>
    </source>
</evidence>
<dbReference type="Proteomes" id="UP000245627">
    <property type="component" value="Unassembled WGS sequence"/>
</dbReference>
<evidence type="ECO:0000313" key="3">
    <source>
        <dbReference type="EMBL" id="PVH25130.1"/>
    </source>
</evidence>